<keyword evidence="2" id="KW-0812">Transmembrane</keyword>
<comment type="subcellular location">
    <subcellularLocation>
        <location evidence="1">Endomembrane system</location>
        <topology evidence="1">Multi-pass membrane protein</topology>
    </subcellularLocation>
</comment>
<dbReference type="GO" id="GO:0012505">
    <property type="term" value="C:endomembrane system"/>
    <property type="evidence" value="ECO:0007669"/>
    <property type="project" value="UniProtKB-SubCell"/>
</dbReference>
<evidence type="ECO:0000313" key="7">
    <source>
        <dbReference type="EMBL" id="EWT03200.1"/>
    </source>
</evidence>
<evidence type="ECO:0000256" key="4">
    <source>
        <dbReference type="ARBA" id="ARBA00023136"/>
    </source>
</evidence>
<dbReference type="RefSeq" id="WP_034801344.1">
    <property type="nucleotide sequence ID" value="NZ_AWSA01000004.1"/>
</dbReference>
<name>W9GAW1_9MICO</name>
<evidence type="ECO:0000256" key="1">
    <source>
        <dbReference type="ARBA" id="ARBA00004127"/>
    </source>
</evidence>
<dbReference type="PATRIC" id="fig|1386089.3.peg.588"/>
<feature type="compositionally biased region" description="Low complexity" evidence="5">
    <location>
        <begin position="134"/>
        <end position="159"/>
    </location>
</feature>
<keyword evidence="8" id="KW-1185">Reference proteome</keyword>
<dbReference type="InterPro" id="IPR010652">
    <property type="entry name" value="DUF1232"/>
</dbReference>
<dbReference type="EMBL" id="AWSA01000004">
    <property type="protein sequence ID" value="EWT03200.1"/>
    <property type="molecule type" value="Genomic_DNA"/>
</dbReference>
<feature type="domain" description="DUF1232" evidence="6">
    <location>
        <begin position="56"/>
        <end position="91"/>
    </location>
</feature>
<feature type="compositionally biased region" description="Low complexity" evidence="5">
    <location>
        <begin position="167"/>
        <end position="181"/>
    </location>
</feature>
<keyword evidence="4" id="KW-0472">Membrane</keyword>
<organism evidence="7 8">
    <name type="scientific">Intrasporangium oryzae NRRL B-24470</name>
    <dbReference type="NCBI Taxonomy" id="1386089"/>
    <lineage>
        <taxon>Bacteria</taxon>
        <taxon>Bacillati</taxon>
        <taxon>Actinomycetota</taxon>
        <taxon>Actinomycetes</taxon>
        <taxon>Micrococcales</taxon>
        <taxon>Intrasporangiaceae</taxon>
        <taxon>Intrasporangium</taxon>
    </lineage>
</organism>
<dbReference type="Pfam" id="PF06803">
    <property type="entry name" value="DUF1232"/>
    <property type="match status" value="1"/>
</dbReference>
<protein>
    <recommendedName>
        <fullName evidence="6">DUF1232 domain-containing protein</fullName>
    </recommendedName>
</protein>
<dbReference type="STRING" id="1386089.N865_01985"/>
<feature type="region of interest" description="Disordered" evidence="5">
    <location>
        <begin position="132"/>
        <end position="184"/>
    </location>
</feature>
<dbReference type="eggNOG" id="COG3339">
    <property type="taxonomic scope" value="Bacteria"/>
</dbReference>
<sequence>MKSSSRIKIAATVASLLGSAMRPGAPSLSERAQSVPRLVRATRTGTYAGTSLRRLGLIGAALAYVASPIDLLPEAVLPILGAVDDAVVLSWAIRAFLEETDRFLAWETGQGLRVVPDAWGRTAITQESQWRAIGSRGPRATASGAAGAANGARNRSGAPSQLGATPSADVGGSTTGASTAGERVRSAATDYVLESVRKRLEG</sequence>
<comment type="caution">
    <text evidence="7">The sequence shown here is derived from an EMBL/GenBank/DDBJ whole genome shotgun (WGS) entry which is preliminary data.</text>
</comment>
<evidence type="ECO:0000313" key="8">
    <source>
        <dbReference type="Proteomes" id="UP000019489"/>
    </source>
</evidence>
<reference evidence="7 8" key="1">
    <citation type="submission" date="2013-08" db="EMBL/GenBank/DDBJ databases">
        <title>Intrasporangium oryzae NRRL B-24470.</title>
        <authorList>
            <person name="Liu H."/>
            <person name="Wang G."/>
        </authorList>
    </citation>
    <scope>NUCLEOTIDE SEQUENCE [LARGE SCALE GENOMIC DNA]</scope>
    <source>
        <strain evidence="7 8">NRRL B-24470</strain>
    </source>
</reference>
<proteinExistence type="predicted"/>
<evidence type="ECO:0000259" key="6">
    <source>
        <dbReference type="Pfam" id="PF06803"/>
    </source>
</evidence>
<evidence type="ECO:0000256" key="2">
    <source>
        <dbReference type="ARBA" id="ARBA00022692"/>
    </source>
</evidence>
<dbReference type="AlphaFoldDB" id="W9GAW1"/>
<dbReference type="OrthoDB" id="5147173at2"/>
<keyword evidence="3" id="KW-1133">Transmembrane helix</keyword>
<gene>
    <name evidence="7" type="ORF">N865_01985</name>
</gene>
<evidence type="ECO:0000256" key="5">
    <source>
        <dbReference type="SAM" id="MobiDB-lite"/>
    </source>
</evidence>
<accession>W9GAW1</accession>
<evidence type="ECO:0000256" key="3">
    <source>
        <dbReference type="ARBA" id="ARBA00022989"/>
    </source>
</evidence>
<dbReference type="Proteomes" id="UP000019489">
    <property type="component" value="Unassembled WGS sequence"/>
</dbReference>